<name>A0AAV9NPY1_9EURO</name>
<dbReference type="GO" id="GO:0005506">
    <property type="term" value="F:iron ion binding"/>
    <property type="evidence" value="ECO:0007669"/>
    <property type="project" value="InterPro"/>
</dbReference>
<dbReference type="InterPro" id="IPR050121">
    <property type="entry name" value="Cytochrome_P450_monoxygenase"/>
</dbReference>
<dbReference type="GO" id="GO:0004497">
    <property type="term" value="F:monooxygenase activity"/>
    <property type="evidence" value="ECO:0007669"/>
    <property type="project" value="UniProtKB-KW"/>
</dbReference>
<evidence type="ECO:0000256" key="12">
    <source>
        <dbReference type="PIRSR" id="PIRSR602401-1"/>
    </source>
</evidence>
<comment type="similarity">
    <text evidence="3 13">Belongs to the cytochrome P450 family.</text>
</comment>
<dbReference type="InterPro" id="IPR002401">
    <property type="entry name" value="Cyt_P450_E_grp-I"/>
</dbReference>
<dbReference type="PRINTS" id="PR00463">
    <property type="entry name" value="EP450I"/>
</dbReference>
<organism evidence="15 16">
    <name type="scientific">Exophiala bonariae</name>
    <dbReference type="NCBI Taxonomy" id="1690606"/>
    <lineage>
        <taxon>Eukaryota</taxon>
        <taxon>Fungi</taxon>
        <taxon>Dikarya</taxon>
        <taxon>Ascomycota</taxon>
        <taxon>Pezizomycotina</taxon>
        <taxon>Eurotiomycetes</taxon>
        <taxon>Chaetothyriomycetidae</taxon>
        <taxon>Chaetothyriales</taxon>
        <taxon>Herpotrichiellaceae</taxon>
        <taxon>Exophiala</taxon>
    </lineage>
</organism>
<dbReference type="RefSeq" id="XP_064710746.1">
    <property type="nucleotide sequence ID" value="XM_064848122.1"/>
</dbReference>
<feature type="transmembrane region" description="Helical" evidence="14">
    <location>
        <begin position="6"/>
        <end position="30"/>
    </location>
</feature>
<sequence>MAPSTLNLLAYGAGALLLYWVALAIYRLYLSPIAKFPGPRLAALTLWYEFYHDVVRGGQYCFKINELHDQYGPIIRINPYELHVRDPDFYDVLYSGPGQKRDKWWWAVEMFGNSSSMFGTISHDQHRLRRGALNPFFSKQAITRMEPLIRDLLEKLCARFEKFRETGEPVDTLHAFAALTTDIITMYSFNTSYGCLEDPEWNWTWPQAMVESTASVHLNKQFKWLFPAMQATPVWIVEKVNPPVMKIINFQKDLARQISALKNNNNEAAANQGKEKSSHRTIFHELLNGDLPAKEKSIPRLVDEGQTMIAAGQETSSFFLKTTTYHIIANPEIYSTLKAELKKAIPNPNSVPPLAQLEALPYLHAVVQEGHRFSHGVVGRLERISPNDPIPYQNWVIPAGTPVSMTSLIQHRDPVKFPDPMKFNPDRWLVSGSEKSEKYLVPFSRGTRQCMGINLATAEIYLTLATVFRRFDLELFETTARDAEIAHDFFIPHGHADSKGVRVVFK</sequence>
<evidence type="ECO:0000256" key="4">
    <source>
        <dbReference type="ARBA" id="ARBA00022617"/>
    </source>
</evidence>
<dbReference type="GO" id="GO:0016020">
    <property type="term" value="C:membrane"/>
    <property type="evidence" value="ECO:0007669"/>
    <property type="project" value="UniProtKB-SubCell"/>
</dbReference>
<dbReference type="InterPro" id="IPR036396">
    <property type="entry name" value="Cyt_P450_sf"/>
</dbReference>
<keyword evidence="10 13" id="KW-0503">Monooxygenase</keyword>
<evidence type="ECO:0000256" key="9">
    <source>
        <dbReference type="ARBA" id="ARBA00023004"/>
    </source>
</evidence>
<dbReference type="AlphaFoldDB" id="A0AAV9NPY1"/>
<dbReference type="SUPFAM" id="SSF48264">
    <property type="entry name" value="Cytochrome P450"/>
    <property type="match status" value="1"/>
</dbReference>
<comment type="cofactor">
    <cofactor evidence="1 12">
        <name>heme</name>
        <dbReference type="ChEBI" id="CHEBI:30413"/>
    </cofactor>
</comment>
<dbReference type="EMBL" id="JAVRRD010000002">
    <property type="protein sequence ID" value="KAK5062474.1"/>
    <property type="molecule type" value="Genomic_DNA"/>
</dbReference>
<evidence type="ECO:0000256" key="11">
    <source>
        <dbReference type="ARBA" id="ARBA00023136"/>
    </source>
</evidence>
<evidence type="ECO:0000256" key="2">
    <source>
        <dbReference type="ARBA" id="ARBA00004167"/>
    </source>
</evidence>
<dbReference type="PANTHER" id="PTHR24305">
    <property type="entry name" value="CYTOCHROME P450"/>
    <property type="match status" value="1"/>
</dbReference>
<reference evidence="15 16" key="1">
    <citation type="submission" date="2023-08" db="EMBL/GenBank/DDBJ databases">
        <title>Black Yeasts Isolated from many extreme environments.</title>
        <authorList>
            <person name="Coleine C."/>
            <person name="Stajich J.E."/>
            <person name="Selbmann L."/>
        </authorList>
    </citation>
    <scope>NUCLEOTIDE SEQUENCE [LARGE SCALE GENOMIC DNA]</scope>
    <source>
        <strain evidence="15 16">CCFEE 5792</strain>
    </source>
</reference>
<keyword evidence="4 12" id="KW-0349">Heme</keyword>
<dbReference type="InterPro" id="IPR001128">
    <property type="entry name" value="Cyt_P450"/>
</dbReference>
<evidence type="ECO:0000256" key="3">
    <source>
        <dbReference type="ARBA" id="ARBA00010617"/>
    </source>
</evidence>
<keyword evidence="7 14" id="KW-1133">Transmembrane helix</keyword>
<evidence type="ECO:0000256" key="5">
    <source>
        <dbReference type="ARBA" id="ARBA00022692"/>
    </source>
</evidence>
<evidence type="ECO:0000256" key="6">
    <source>
        <dbReference type="ARBA" id="ARBA00022723"/>
    </source>
</evidence>
<gene>
    <name evidence="15" type="ORF">LTR84_004546</name>
</gene>
<comment type="caution">
    <text evidence="15">The sequence shown here is derived from an EMBL/GenBank/DDBJ whole genome shotgun (WGS) entry which is preliminary data.</text>
</comment>
<evidence type="ECO:0000256" key="1">
    <source>
        <dbReference type="ARBA" id="ARBA00001971"/>
    </source>
</evidence>
<dbReference type="Gene3D" id="1.10.630.10">
    <property type="entry name" value="Cytochrome P450"/>
    <property type="match status" value="1"/>
</dbReference>
<evidence type="ECO:0000256" key="10">
    <source>
        <dbReference type="ARBA" id="ARBA00023033"/>
    </source>
</evidence>
<evidence type="ECO:0000313" key="16">
    <source>
        <dbReference type="Proteomes" id="UP001358417"/>
    </source>
</evidence>
<keyword evidence="6 12" id="KW-0479">Metal-binding</keyword>
<protein>
    <recommendedName>
        <fullName evidence="17">Cytochrome P450</fullName>
    </recommendedName>
</protein>
<keyword evidence="9 12" id="KW-0408">Iron</keyword>
<dbReference type="CDD" id="cd11062">
    <property type="entry name" value="CYP58-like"/>
    <property type="match status" value="1"/>
</dbReference>
<dbReference type="Proteomes" id="UP001358417">
    <property type="component" value="Unassembled WGS sequence"/>
</dbReference>
<dbReference type="Pfam" id="PF00067">
    <property type="entry name" value="p450"/>
    <property type="match status" value="1"/>
</dbReference>
<keyword evidence="5 14" id="KW-0812">Transmembrane</keyword>
<accession>A0AAV9NPY1</accession>
<proteinExistence type="inferred from homology"/>
<evidence type="ECO:0008006" key="17">
    <source>
        <dbReference type="Google" id="ProtNLM"/>
    </source>
</evidence>
<dbReference type="GeneID" id="89972724"/>
<evidence type="ECO:0000256" key="7">
    <source>
        <dbReference type="ARBA" id="ARBA00022989"/>
    </source>
</evidence>
<keyword evidence="11 14" id="KW-0472">Membrane</keyword>
<feature type="binding site" description="axial binding residue" evidence="12">
    <location>
        <position position="450"/>
    </location>
    <ligand>
        <name>heme</name>
        <dbReference type="ChEBI" id="CHEBI:30413"/>
    </ligand>
    <ligandPart>
        <name>Fe</name>
        <dbReference type="ChEBI" id="CHEBI:18248"/>
    </ligandPart>
</feature>
<evidence type="ECO:0000256" key="8">
    <source>
        <dbReference type="ARBA" id="ARBA00023002"/>
    </source>
</evidence>
<dbReference type="PANTHER" id="PTHR24305:SF157">
    <property type="entry name" value="N-ACETYLTRYPTOPHAN 6-HYDROXYLASE IVOC-RELATED"/>
    <property type="match status" value="1"/>
</dbReference>
<dbReference type="InterPro" id="IPR017972">
    <property type="entry name" value="Cyt_P450_CS"/>
</dbReference>
<evidence type="ECO:0000256" key="14">
    <source>
        <dbReference type="SAM" id="Phobius"/>
    </source>
</evidence>
<keyword evidence="16" id="KW-1185">Reference proteome</keyword>
<dbReference type="GO" id="GO:0016705">
    <property type="term" value="F:oxidoreductase activity, acting on paired donors, with incorporation or reduction of molecular oxygen"/>
    <property type="evidence" value="ECO:0007669"/>
    <property type="project" value="InterPro"/>
</dbReference>
<evidence type="ECO:0000256" key="13">
    <source>
        <dbReference type="RuleBase" id="RU000461"/>
    </source>
</evidence>
<keyword evidence="8 13" id="KW-0560">Oxidoreductase</keyword>
<comment type="subcellular location">
    <subcellularLocation>
        <location evidence="2">Membrane</location>
        <topology evidence="2">Single-pass membrane protein</topology>
    </subcellularLocation>
</comment>
<dbReference type="GO" id="GO:0020037">
    <property type="term" value="F:heme binding"/>
    <property type="evidence" value="ECO:0007669"/>
    <property type="project" value="InterPro"/>
</dbReference>
<dbReference type="PROSITE" id="PS00086">
    <property type="entry name" value="CYTOCHROME_P450"/>
    <property type="match status" value="1"/>
</dbReference>
<dbReference type="FunFam" id="1.10.630.10:FF:000069">
    <property type="entry name" value="Cytochrome P450, putative (Eurofung)"/>
    <property type="match status" value="1"/>
</dbReference>
<evidence type="ECO:0000313" key="15">
    <source>
        <dbReference type="EMBL" id="KAK5062474.1"/>
    </source>
</evidence>